<sequence>MKQDFGEMEIGPDRIDFPADKLVVSAGLLFFAGFCPMLRRNKELEKG</sequence>
<dbReference type="RefSeq" id="WP_377264407.1">
    <property type="nucleotide sequence ID" value="NZ_JBHMAA010000025.1"/>
</dbReference>
<proteinExistence type="predicted"/>
<reference evidence="1 2" key="1">
    <citation type="submission" date="2024-09" db="EMBL/GenBank/DDBJ databases">
        <authorList>
            <person name="Sun Q."/>
            <person name="Mori K."/>
        </authorList>
    </citation>
    <scope>NUCLEOTIDE SEQUENCE [LARGE SCALE GENOMIC DNA]</scope>
    <source>
        <strain evidence="1 2">TBRC 4938</strain>
    </source>
</reference>
<dbReference type="Proteomes" id="UP001589692">
    <property type="component" value="Unassembled WGS sequence"/>
</dbReference>
<evidence type="ECO:0000313" key="1">
    <source>
        <dbReference type="EMBL" id="MFB9951584.1"/>
    </source>
</evidence>
<evidence type="ECO:0000313" key="2">
    <source>
        <dbReference type="Proteomes" id="UP001589692"/>
    </source>
</evidence>
<protein>
    <submittedName>
        <fullName evidence="1">Uncharacterized protein</fullName>
    </submittedName>
</protein>
<keyword evidence="2" id="KW-1185">Reference proteome</keyword>
<accession>A0ABV6ALT9</accession>
<gene>
    <name evidence="1" type="ORF">ACFFP0_22270</name>
</gene>
<comment type="caution">
    <text evidence="1">The sequence shown here is derived from an EMBL/GenBank/DDBJ whole genome shotgun (WGS) entry which is preliminary data.</text>
</comment>
<dbReference type="EMBL" id="JBHMAA010000025">
    <property type="protein sequence ID" value="MFB9951584.1"/>
    <property type="molecule type" value="Genomic_DNA"/>
</dbReference>
<name>A0ABV6ALT9_9HYPH</name>
<organism evidence="1 2">
    <name type="scientific">Rhizobium puerariae</name>
    <dbReference type="NCBI Taxonomy" id="1585791"/>
    <lineage>
        <taxon>Bacteria</taxon>
        <taxon>Pseudomonadati</taxon>
        <taxon>Pseudomonadota</taxon>
        <taxon>Alphaproteobacteria</taxon>
        <taxon>Hyphomicrobiales</taxon>
        <taxon>Rhizobiaceae</taxon>
        <taxon>Rhizobium/Agrobacterium group</taxon>
        <taxon>Rhizobium</taxon>
    </lineage>
</organism>